<protein>
    <submittedName>
        <fullName evidence="1">Nitrous oxide-stimulated promoter family protein</fullName>
    </submittedName>
</protein>
<dbReference type="InterPro" id="IPR020483">
    <property type="entry name" value="Uncharacterised_YgbA"/>
</dbReference>
<name>A0A646HKV9_9BACT</name>
<dbReference type="Pfam" id="PF11756">
    <property type="entry name" value="YgbA_NO"/>
    <property type="match status" value="1"/>
</dbReference>
<sequence length="82" mass="9742">MYCRKKEGNNELCPGCQELLQYDTARLERCKFGENKPTSKKCPIHCYRPQMKERMCKVMRWGGPRMILYHPVAAIKHVIREL</sequence>
<evidence type="ECO:0000313" key="2">
    <source>
        <dbReference type="Proteomes" id="UP000420635"/>
    </source>
</evidence>
<dbReference type="AlphaFoldDB" id="A0A646HKV9"/>
<accession>A0A646HKV9</accession>
<dbReference type="EMBL" id="VZBQ01000092">
    <property type="protein sequence ID" value="MQN89839.1"/>
    <property type="molecule type" value="Genomic_DNA"/>
</dbReference>
<evidence type="ECO:0000313" key="1">
    <source>
        <dbReference type="EMBL" id="MQN89839.1"/>
    </source>
</evidence>
<comment type="caution">
    <text evidence="1">The sequence shown here is derived from an EMBL/GenBank/DDBJ whole genome shotgun (WGS) entry which is preliminary data.</text>
</comment>
<gene>
    <name evidence="1" type="ORF">F7D59_08250</name>
</gene>
<proteinExistence type="predicted"/>
<dbReference type="NCBIfam" id="NF007714">
    <property type="entry name" value="PRK10410.1-2"/>
    <property type="match status" value="1"/>
</dbReference>
<dbReference type="Proteomes" id="UP000420635">
    <property type="component" value="Unassembled WGS sequence"/>
</dbReference>
<organism evidence="1 2">
    <name type="scientific">Segatella copri</name>
    <dbReference type="NCBI Taxonomy" id="165179"/>
    <lineage>
        <taxon>Bacteria</taxon>
        <taxon>Pseudomonadati</taxon>
        <taxon>Bacteroidota</taxon>
        <taxon>Bacteroidia</taxon>
        <taxon>Bacteroidales</taxon>
        <taxon>Prevotellaceae</taxon>
        <taxon>Segatella</taxon>
    </lineage>
</organism>
<reference evidence="2" key="1">
    <citation type="submission" date="2019-09" db="EMBL/GenBank/DDBJ databases">
        <title>Distinct polysaccharide growth profiles of human intestinal Prevotella copri isolates.</title>
        <authorList>
            <person name="Fehlner-Peach H."/>
            <person name="Magnabosco C."/>
            <person name="Raghavan V."/>
            <person name="Scher J.U."/>
            <person name="Tett A."/>
            <person name="Cox L.M."/>
            <person name="Gottsegen C."/>
            <person name="Watters A."/>
            <person name="Wiltshire- Gordon J.D."/>
            <person name="Segata N."/>
            <person name="Bonneau R."/>
            <person name="Littman D.R."/>
        </authorList>
    </citation>
    <scope>NUCLEOTIDE SEQUENCE [LARGE SCALE GENOMIC DNA]</scope>
    <source>
        <strain evidence="2">iP54</strain>
    </source>
</reference>